<dbReference type="Proteomes" id="UP001642409">
    <property type="component" value="Unassembled WGS sequence"/>
</dbReference>
<dbReference type="AlphaFoldDB" id="A0AA86UNJ3"/>
<evidence type="ECO:0000313" key="2">
    <source>
        <dbReference type="EMBL" id="CAI9958527.1"/>
    </source>
</evidence>
<reference evidence="3 4" key="2">
    <citation type="submission" date="2024-07" db="EMBL/GenBank/DDBJ databases">
        <authorList>
            <person name="Akdeniz Z."/>
        </authorList>
    </citation>
    <scope>NUCLEOTIDE SEQUENCE [LARGE SCALE GENOMIC DNA]</scope>
</reference>
<keyword evidence="1" id="KW-0472">Membrane</keyword>
<dbReference type="EMBL" id="CATOUU010000906">
    <property type="protein sequence ID" value="CAI9958527.1"/>
    <property type="molecule type" value="Genomic_DNA"/>
</dbReference>
<feature type="transmembrane region" description="Helical" evidence="1">
    <location>
        <begin position="79"/>
        <end position="101"/>
    </location>
</feature>
<name>A0AA86UNJ3_9EUKA</name>
<proteinExistence type="predicted"/>
<gene>
    <name evidence="3" type="ORF">HINF_LOCUS22056</name>
    <name evidence="2" type="ORF">HINF_LOCUS46172</name>
</gene>
<protein>
    <submittedName>
        <fullName evidence="3">Hypothetical_protein</fullName>
    </submittedName>
</protein>
<keyword evidence="1" id="KW-0812">Transmembrane</keyword>
<feature type="transmembrane region" description="Helical" evidence="1">
    <location>
        <begin position="143"/>
        <end position="166"/>
    </location>
</feature>
<reference evidence="2" key="1">
    <citation type="submission" date="2023-06" db="EMBL/GenBank/DDBJ databases">
        <authorList>
            <person name="Kurt Z."/>
        </authorList>
    </citation>
    <scope>NUCLEOTIDE SEQUENCE</scope>
</reference>
<evidence type="ECO:0000313" key="3">
    <source>
        <dbReference type="EMBL" id="CAL6010377.1"/>
    </source>
</evidence>
<evidence type="ECO:0000313" key="4">
    <source>
        <dbReference type="Proteomes" id="UP001642409"/>
    </source>
</evidence>
<dbReference type="EMBL" id="CAXDID020000061">
    <property type="protein sequence ID" value="CAL6010377.1"/>
    <property type="molecule type" value="Genomic_DNA"/>
</dbReference>
<sequence length="205" mass="24672">MKSVYSQNTMQKHNAQNITYRAVDLPASFSWLTIDDREYQACATFCEETDFHQNFTYNYIFTSIFSVNFFLEYSHYSGYSTFLVISLYVSCQALVFIVITIQELKKDICRFSHSLLTVDNFQHVFNIEEFVEFVRCYQKFNKILHASYLIVICYQLFFTFQTYLIIIQKQSQRDCYYYNSTNTQCQEDSISYLYYQVKPIQYYQN</sequence>
<comment type="caution">
    <text evidence="2">The sequence shown here is derived from an EMBL/GenBank/DDBJ whole genome shotgun (WGS) entry which is preliminary data.</text>
</comment>
<keyword evidence="4" id="KW-1185">Reference proteome</keyword>
<organism evidence="2">
    <name type="scientific">Hexamita inflata</name>
    <dbReference type="NCBI Taxonomy" id="28002"/>
    <lineage>
        <taxon>Eukaryota</taxon>
        <taxon>Metamonada</taxon>
        <taxon>Diplomonadida</taxon>
        <taxon>Hexamitidae</taxon>
        <taxon>Hexamitinae</taxon>
        <taxon>Hexamita</taxon>
    </lineage>
</organism>
<keyword evidence="1" id="KW-1133">Transmembrane helix</keyword>
<accession>A0AA86UNJ3</accession>
<evidence type="ECO:0000256" key="1">
    <source>
        <dbReference type="SAM" id="Phobius"/>
    </source>
</evidence>